<dbReference type="Gene3D" id="1.10.606.20">
    <property type="match status" value="1"/>
</dbReference>
<name>A0ABR9HSD2_9PSEU</name>
<gene>
    <name evidence="4" type="ORF">H4696_000939</name>
</gene>
<evidence type="ECO:0000256" key="2">
    <source>
        <dbReference type="SAM" id="SignalP"/>
    </source>
</evidence>
<evidence type="ECO:0000313" key="4">
    <source>
        <dbReference type="EMBL" id="MBE1493839.1"/>
    </source>
</evidence>
<dbReference type="EMBL" id="JADBEG010000001">
    <property type="protein sequence ID" value="MBE1493839.1"/>
    <property type="molecule type" value="Genomic_DNA"/>
</dbReference>
<dbReference type="InterPro" id="IPR052559">
    <property type="entry name" value="V-haloperoxidase"/>
</dbReference>
<dbReference type="PANTHER" id="PTHR34599:SF1">
    <property type="entry name" value="PHOSPHATIDIC ACID PHOSPHATASE TYPE 2_HALOPEROXIDASE DOMAIN-CONTAINING PROTEIN"/>
    <property type="match status" value="1"/>
</dbReference>
<dbReference type="CDD" id="cd03398">
    <property type="entry name" value="PAP2_haloperoxidase"/>
    <property type="match status" value="1"/>
</dbReference>
<dbReference type="InterPro" id="IPR000326">
    <property type="entry name" value="PAP2/HPO"/>
</dbReference>
<proteinExistence type="predicted"/>
<evidence type="ECO:0000259" key="3">
    <source>
        <dbReference type="Pfam" id="PF01569"/>
    </source>
</evidence>
<comment type="caution">
    <text evidence="4">The sequence shown here is derived from an EMBL/GenBank/DDBJ whole genome shotgun (WGS) entry which is preliminary data.</text>
</comment>
<feature type="domain" description="Phosphatidic acid phosphatase type 2/haloperoxidase" evidence="3">
    <location>
        <begin position="263"/>
        <end position="404"/>
    </location>
</feature>
<sequence>MKKIVLILVIGLAGLGVSAPAAAAPRLDSVRVWNELALAAVRATRATDADAARTYAMLNVAVYDAVNGLTGPARAPALIPGPGPRGADPQAAAVAAAHGILVRLDPDRTAGYDTQLQSDLAGLRPGRQRDAGVRWGSEVADRVVAARADDGSVPVQSQPAGSGPGVFRAEWSGAQYRDVRPFAVADPAGYIPGPPPALASLDYAAAFAEVALLGDAGIPAPDKLATFQFWSVPAGTDQPPGEWVKIALTVSHGLPLPSSARLMALLTMTLADTTVPTVGTKFTYRHWRPATAIHEADTDGNPSTQANPNWAPRAGSAGGTPEYPSGHSSYSGAAAAVLAGFFCADDIPFTLTTDTAPGGQARTYPGFSAAAAEAGRSRVFGGQHFEFSDQAGLAIGHGVAAEVLATRLLKRSGPTHHGSCPL</sequence>
<evidence type="ECO:0000313" key="5">
    <source>
        <dbReference type="Proteomes" id="UP000631670"/>
    </source>
</evidence>
<evidence type="ECO:0000256" key="1">
    <source>
        <dbReference type="SAM" id="MobiDB-lite"/>
    </source>
</evidence>
<dbReference type="SUPFAM" id="SSF48317">
    <property type="entry name" value="Acid phosphatase/Vanadium-dependent haloperoxidase"/>
    <property type="match status" value="1"/>
</dbReference>
<accession>A0ABR9HSD2</accession>
<feature type="signal peptide" evidence="2">
    <location>
        <begin position="1"/>
        <end position="23"/>
    </location>
</feature>
<keyword evidence="2" id="KW-0732">Signal</keyword>
<dbReference type="Pfam" id="PF01569">
    <property type="entry name" value="PAP2"/>
    <property type="match status" value="1"/>
</dbReference>
<keyword evidence="5" id="KW-1185">Reference proteome</keyword>
<dbReference type="RefSeq" id="WP_086857007.1">
    <property type="nucleotide sequence ID" value="NZ_JADBEG010000001.1"/>
</dbReference>
<dbReference type="InterPro" id="IPR036938">
    <property type="entry name" value="PAP2/HPO_sf"/>
</dbReference>
<dbReference type="Proteomes" id="UP000631670">
    <property type="component" value="Unassembled WGS sequence"/>
</dbReference>
<feature type="region of interest" description="Disordered" evidence="1">
    <location>
        <begin position="293"/>
        <end position="326"/>
    </location>
</feature>
<organism evidence="4 5">
    <name type="scientific">Amycolatopsis lexingtonensis</name>
    <dbReference type="NCBI Taxonomy" id="218822"/>
    <lineage>
        <taxon>Bacteria</taxon>
        <taxon>Bacillati</taxon>
        <taxon>Actinomycetota</taxon>
        <taxon>Actinomycetes</taxon>
        <taxon>Pseudonocardiales</taxon>
        <taxon>Pseudonocardiaceae</taxon>
        <taxon>Amycolatopsis</taxon>
    </lineage>
</organism>
<reference evidence="4 5" key="1">
    <citation type="submission" date="2020-10" db="EMBL/GenBank/DDBJ databases">
        <title>Sequencing the genomes of 1000 actinobacteria strains.</title>
        <authorList>
            <person name="Klenk H.-P."/>
        </authorList>
    </citation>
    <scope>NUCLEOTIDE SEQUENCE [LARGE SCALE GENOMIC DNA]</scope>
    <source>
        <strain evidence="4 5">DSM 44653</strain>
    </source>
</reference>
<protein>
    <recommendedName>
        <fullName evidence="3">Phosphatidic acid phosphatase type 2/haloperoxidase domain-containing protein</fullName>
    </recommendedName>
</protein>
<feature type="chain" id="PRO_5046776234" description="Phosphatidic acid phosphatase type 2/haloperoxidase domain-containing protein" evidence="2">
    <location>
        <begin position="24"/>
        <end position="422"/>
    </location>
</feature>
<dbReference type="PANTHER" id="PTHR34599">
    <property type="entry name" value="PEROXIDASE-RELATED"/>
    <property type="match status" value="1"/>
</dbReference>